<sequence>MSSRAVPREEAPELTGSARARPSKAAEARRALVPGMVRCGGQLPGSACLQLLYMPLMRGNEITDFGEALPATRDAGLYSLGATPVQHRLHLGILDFTPLERLQCSTGFF</sequence>
<name>A0AAV7SU93_PLEWA</name>
<evidence type="ECO:0000313" key="2">
    <source>
        <dbReference type="EMBL" id="KAJ1167656.1"/>
    </source>
</evidence>
<evidence type="ECO:0000313" key="3">
    <source>
        <dbReference type="Proteomes" id="UP001066276"/>
    </source>
</evidence>
<keyword evidence="3" id="KW-1185">Reference proteome</keyword>
<comment type="caution">
    <text evidence="2">The sequence shown here is derived from an EMBL/GenBank/DDBJ whole genome shotgun (WGS) entry which is preliminary data.</text>
</comment>
<dbReference type="EMBL" id="JANPWB010000008">
    <property type="protein sequence ID" value="KAJ1167656.1"/>
    <property type="molecule type" value="Genomic_DNA"/>
</dbReference>
<reference evidence="2" key="1">
    <citation type="journal article" date="2022" name="bioRxiv">
        <title>Sequencing and chromosome-scale assembly of the giantPleurodeles waltlgenome.</title>
        <authorList>
            <person name="Brown T."/>
            <person name="Elewa A."/>
            <person name="Iarovenko S."/>
            <person name="Subramanian E."/>
            <person name="Araus A.J."/>
            <person name="Petzold A."/>
            <person name="Susuki M."/>
            <person name="Suzuki K.-i.T."/>
            <person name="Hayashi T."/>
            <person name="Toyoda A."/>
            <person name="Oliveira C."/>
            <person name="Osipova E."/>
            <person name="Leigh N.D."/>
            <person name="Simon A."/>
            <person name="Yun M.H."/>
        </authorList>
    </citation>
    <scope>NUCLEOTIDE SEQUENCE</scope>
    <source>
        <strain evidence="2">20211129_DDA</strain>
        <tissue evidence="2">Liver</tissue>
    </source>
</reference>
<dbReference type="Proteomes" id="UP001066276">
    <property type="component" value="Chromosome 4_2"/>
</dbReference>
<gene>
    <name evidence="2" type="ORF">NDU88_008045</name>
</gene>
<protein>
    <submittedName>
        <fullName evidence="2">Uncharacterized protein</fullName>
    </submittedName>
</protein>
<organism evidence="2 3">
    <name type="scientific">Pleurodeles waltl</name>
    <name type="common">Iberian ribbed newt</name>
    <dbReference type="NCBI Taxonomy" id="8319"/>
    <lineage>
        <taxon>Eukaryota</taxon>
        <taxon>Metazoa</taxon>
        <taxon>Chordata</taxon>
        <taxon>Craniata</taxon>
        <taxon>Vertebrata</taxon>
        <taxon>Euteleostomi</taxon>
        <taxon>Amphibia</taxon>
        <taxon>Batrachia</taxon>
        <taxon>Caudata</taxon>
        <taxon>Salamandroidea</taxon>
        <taxon>Salamandridae</taxon>
        <taxon>Pleurodelinae</taxon>
        <taxon>Pleurodeles</taxon>
    </lineage>
</organism>
<feature type="region of interest" description="Disordered" evidence="1">
    <location>
        <begin position="1"/>
        <end position="25"/>
    </location>
</feature>
<proteinExistence type="predicted"/>
<evidence type="ECO:0000256" key="1">
    <source>
        <dbReference type="SAM" id="MobiDB-lite"/>
    </source>
</evidence>
<dbReference type="AlphaFoldDB" id="A0AAV7SU93"/>
<feature type="compositionally biased region" description="Basic and acidic residues" evidence="1">
    <location>
        <begin position="1"/>
        <end position="11"/>
    </location>
</feature>
<accession>A0AAV7SU93</accession>